<reference evidence="1 2" key="1">
    <citation type="journal article" date="2006" name="PLoS Genet.">
        <title>Comparative genomics of emerging human ehrlichiosis agents.</title>
        <authorList>
            <person name="Dunning Hotopp J.C."/>
            <person name="Lin M."/>
            <person name="Madupu R."/>
            <person name="Crabtree J."/>
            <person name="Angiuoli S.V."/>
            <person name="Eisen J.A."/>
            <person name="Seshadri R."/>
            <person name="Ren Q."/>
            <person name="Wu M."/>
            <person name="Utterback T.R."/>
            <person name="Smith S."/>
            <person name="Lewis M."/>
            <person name="Khouri H."/>
            <person name="Zhang C."/>
            <person name="Niu H."/>
            <person name="Lin Q."/>
            <person name="Ohashi N."/>
            <person name="Zhi N."/>
            <person name="Nelson W."/>
            <person name="Brinkac L.M."/>
            <person name="Dodson R.J."/>
            <person name="Rosovitz M.J."/>
            <person name="Sundaram J."/>
            <person name="Daugherty S.C."/>
            <person name="Davidsen T."/>
            <person name="Durkin A.S."/>
            <person name="Gwinn M."/>
            <person name="Haft D.H."/>
            <person name="Selengut J.D."/>
            <person name="Sullivan S.A."/>
            <person name="Zafar N."/>
            <person name="Zhou L."/>
            <person name="Benahmed F."/>
            <person name="Forberger H."/>
            <person name="Halpin R."/>
            <person name="Mulligan S."/>
            <person name="Robinson J."/>
            <person name="White O."/>
            <person name="Rikihisa Y."/>
            <person name="Tettelin H."/>
        </authorList>
    </citation>
    <scope>NUCLEOTIDE SEQUENCE [LARGE SCALE GENOMIC DNA]</scope>
    <source>
        <strain evidence="1 2">HZ</strain>
    </source>
</reference>
<keyword evidence="2" id="KW-1185">Reference proteome</keyword>
<gene>
    <name evidence="1" type="ordered locus">APH_0996</name>
</gene>
<name>Q2GJ93_ANAPZ</name>
<dbReference type="AlphaFoldDB" id="Q2GJ93"/>
<dbReference type="EMBL" id="CP000235">
    <property type="protein sequence ID" value="ABD44369.1"/>
    <property type="molecule type" value="Genomic_DNA"/>
</dbReference>
<dbReference type="HOGENOM" id="CLU_2520381_0_0_5"/>
<dbReference type="KEGG" id="aph:APH_0996"/>
<dbReference type="Proteomes" id="UP000001943">
    <property type="component" value="Chromosome"/>
</dbReference>
<proteinExistence type="predicted"/>
<protein>
    <submittedName>
        <fullName evidence="1">Uncharacterized protein</fullName>
    </submittedName>
</protein>
<dbReference type="PATRIC" id="fig|212042.8.peg.1066"/>
<dbReference type="PaxDb" id="212042-APH_0996"/>
<organism evidence="1 2">
    <name type="scientific">Anaplasma phagocytophilum (strain HZ)</name>
    <dbReference type="NCBI Taxonomy" id="212042"/>
    <lineage>
        <taxon>Bacteria</taxon>
        <taxon>Pseudomonadati</taxon>
        <taxon>Pseudomonadota</taxon>
        <taxon>Alphaproteobacteria</taxon>
        <taxon>Rickettsiales</taxon>
        <taxon>Anaplasmataceae</taxon>
        <taxon>Anaplasma</taxon>
        <taxon>phagocytophilum group</taxon>
    </lineage>
</organism>
<evidence type="ECO:0000313" key="2">
    <source>
        <dbReference type="Proteomes" id="UP000001943"/>
    </source>
</evidence>
<sequence>MTILPGIGDLFSFISLSQVTMSDICWVRVIAGDIIGFLYASFYTGSVSNRQNSGEGIGKFLACVLRTHAFSSTALLAPYIQYAR</sequence>
<evidence type="ECO:0000313" key="1">
    <source>
        <dbReference type="EMBL" id="ABD44369.1"/>
    </source>
</evidence>
<dbReference type="EnsemblBacteria" id="ABD44369">
    <property type="protein sequence ID" value="ABD44369"/>
    <property type="gene ID" value="APH_0996"/>
</dbReference>
<accession>Q2GJ93</accession>